<evidence type="ECO:0000256" key="2">
    <source>
        <dbReference type="ARBA" id="ARBA00009771"/>
    </source>
</evidence>
<feature type="domain" description="Clp ATPase C-terminal" evidence="10">
    <location>
        <begin position="335"/>
        <end position="429"/>
    </location>
</feature>
<dbReference type="FunFam" id="3.40.50.300:FF:000220">
    <property type="entry name" value="ATP-dependent protease ATPase subunit HslU"/>
    <property type="match status" value="1"/>
</dbReference>
<evidence type="ECO:0000256" key="6">
    <source>
        <dbReference type="ARBA" id="ARBA00023186"/>
    </source>
</evidence>
<gene>
    <name evidence="7" type="primary">hslU</name>
    <name evidence="11" type="ORF">EDC39_11030</name>
</gene>
<dbReference type="Pfam" id="PF07724">
    <property type="entry name" value="AAA_2"/>
    <property type="match status" value="1"/>
</dbReference>
<evidence type="ECO:0000256" key="5">
    <source>
        <dbReference type="ARBA" id="ARBA00022840"/>
    </source>
</evidence>
<dbReference type="GO" id="GO:0009376">
    <property type="term" value="C:HslUV protease complex"/>
    <property type="evidence" value="ECO:0007669"/>
    <property type="project" value="UniProtKB-UniRule"/>
</dbReference>
<evidence type="ECO:0000256" key="8">
    <source>
        <dbReference type="SAM" id="Coils"/>
    </source>
</evidence>
<evidence type="ECO:0000256" key="4">
    <source>
        <dbReference type="ARBA" id="ARBA00022741"/>
    </source>
</evidence>
<sequence>MNDLTPRQIVEQLDRYIIGQQQAKRAVAIALRNRWRRQQVAPELRDEIAPKNIIMIGPTGVGKTEIARRLARLARAPFIKVEASKFTEVGYVGRDVESMIRDLLELAILMVKEEEAQKVRAKAEAVAEERLLDLLLPGEAHRFDETAAAEPGSTREKLRKLLREGRLDDRFVELETQEAQTPTMEIFTPQGSEQLGFNIKEMFGNLFPKKTRRQRVRVAEARELLIQTEADKLVDMDQVRQMARERTEQSGIVFIDEIDKIASREGVHGPEVSREGVQRDILPIVEGSTVNTKHGPVKTDHILFIAAGAFHVSKPSDLIPELQGRFPIRVELENLGEEEFIRILSEPRNALIRQYTALLETEGIDLIFEDDAIAEIARTAALVNDRTENIGARRLHTVMEKLLEDISFDAPEMQENQLTIDASYVREKLTDIVQDEDLSRYIL</sequence>
<dbReference type="InterPro" id="IPR019489">
    <property type="entry name" value="Clp_ATPase_C"/>
</dbReference>
<dbReference type="Proteomes" id="UP000324159">
    <property type="component" value="Unassembled WGS sequence"/>
</dbReference>
<dbReference type="CDD" id="cd19498">
    <property type="entry name" value="RecA-like_HslU"/>
    <property type="match status" value="1"/>
</dbReference>
<dbReference type="SMART" id="SM00382">
    <property type="entry name" value="AAA"/>
    <property type="match status" value="1"/>
</dbReference>
<dbReference type="FunFam" id="3.40.50.300:FF:000213">
    <property type="entry name" value="ATP-dependent protease ATPase subunit HslU"/>
    <property type="match status" value="1"/>
</dbReference>
<protein>
    <recommendedName>
        <fullName evidence="7">ATP-dependent protease ATPase subunit HslU</fullName>
    </recommendedName>
    <alternativeName>
        <fullName evidence="7">Unfoldase HslU</fullName>
    </alternativeName>
</protein>
<comment type="subunit">
    <text evidence="7">A double ring-shaped homohexamer of HslV is capped on each side by a ring-shaped HslU homohexamer. The assembly of the HslU/HslV complex is dependent on binding of ATP.</text>
</comment>
<feature type="coiled-coil region" evidence="8">
    <location>
        <begin position="104"/>
        <end position="131"/>
    </location>
</feature>
<feature type="domain" description="AAA+ ATPase" evidence="9">
    <location>
        <begin position="49"/>
        <end position="332"/>
    </location>
</feature>
<keyword evidence="5 7" id="KW-0067">ATP-binding</keyword>
<dbReference type="EMBL" id="VNIB01000010">
    <property type="protein sequence ID" value="TYO97490.1"/>
    <property type="molecule type" value="Genomic_DNA"/>
</dbReference>
<dbReference type="InterPro" id="IPR027417">
    <property type="entry name" value="P-loop_NTPase"/>
</dbReference>
<keyword evidence="6 7" id="KW-0143">Chaperone</keyword>
<keyword evidence="12" id="KW-1185">Reference proteome</keyword>
<comment type="caution">
    <text evidence="11">The sequence shown here is derived from an EMBL/GenBank/DDBJ whole genome shotgun (WGS) entry which is preliminary data.</text>
</comment>
<dbReference type="SUPFAM" id="SSF52540">
    <property type="entry name" value="P-loop containing nucleoside triphosphate hydrolases"/>
    <property type="match status" value="1"/>
</dbReference>
<keyword evidence="3 7" id="KW-0963">Cytoplasm</keyword>
<comment type="similarity">
    <text evidence="2 7">Belongs to the ClpX chaperone family. HslU subfamily.</text>
</comment>
<dbReference type="Pfam" id="PF00004">
    <property type="entry name" value="AAA"/>
    <property type="match status" value="1"/>
</dbReference>
<evidence type="ECO:0000256" key="1">
    <source>
        <dbReference type="ARBA" id="ARBA00004496"/>
    </source>
</evidence>
<name>A0A5D3WI07_9BACT</name>
<dbReference type="HAMAP" id="MF_00249">
    <property type="entry name" value="HslU"/>
    <property type="match status" value="1"/>
</dbReference>
<dbReference type="AlphaFoldDB" id="A0A5D3WI07"/>
<dbReference type="GO" id="GO:0008233">
    <property type="term" value="F:peptidase activity"/>
    <property type="evidence" value="ECO:0007669"/>
    <property type="project" value="UniProtKB-KW"/>
</dbReference>
<dbReference type="InterPro" id="IPR003959">
    <property type="entry name" value="ATPase_AAA_core"/>
</dbReference>
<evidence type="ECO:0000313" key="11">
    <source>
        <dbReference type="EMBL" id="TYO97490.1"/>
    </source>
</evidence>
<dbReference type="RefSeq" id="WP_148896389.1">
    <property type="nucleotide sequence ID" value="NZ_VNIB01000010.1"/>
</dbReference>
<keyword evidence="4 7" id="KW-0547">Nucleotide-binding</keyword>
<evidence type="ECO:0000259" key="10">
    <source>
        <dbReference type="SMART" id="SM01086"/>
    </source>
</evidence>
<evidence type="ECO:0000259" key="9">
    <source>
        <dbReference type="SMART" id="SM00382"/>
    </source>
</evidence>
<comment type="subcellular location">
    <subcellularLocation>
        <location evidence="1 7">Cytoplasm</location>
    </subcellularLocation>
</comment>
<feature type="binding site" evidence="7">
    <location>
        <begin position="60"/>
        <end position="65"/>
    </location>
    <ligand>
        <name>ATP</name>
        <dbReference type="ChEBI" id="CHEBI:30616"/>
    </ligand>
</feature>
<dbReference type="InterPro" id="IPR004491">
    <property type="entry name" value="HslU"/>
</dbReference>
<dbReference type="InterPro" id="IPR003593">
    <property type="entry name" value="AAA+_ATPase"/>
</dbReference>
<feature type="binding site" evidence="7">
    <location>
        <position position="256"/>
    </location>
    <ligand>
        <name>ATP</name>
        <dbReference type="ChEBI" id="CHEBI:30616"/>
    </ligand>
</feature>
<keyword evidence="8" id="KW-0175">Coiled coil</keyword>
<keyword evidence="11" id="KW-0645">Protease</keyword>
<dbReference type="PANTHER" id="PTHR48102">
    <property type="entry name" value="ATP-DEPENDENT CLP PROTEASE ATP-BINDING SUBUNIT CLPX-LIKE, MITOCHONDRIAL-RELATED"/>
    <property type="match status" value="1"/>
</dbReference>
<reference evidence="11 12" key="1">
    <citation type="submission" date="2019-07" db="EMBL/GenBank/DDBJ databases">
        <title>Genomic Encyclopedia of Type Strains, Phase IV (KMG-IV): sequencing the most valuable type-strain genomes for metagenomic binning, comparative biology and taxonomic classification.</title>
        <authorList>
            <person name="Goeker M."/>
        </authorList>
    </citation>
    <scope>NUCLEOTIDE SEQUENCE [LARGE SCALE GENOMIC DNA]</scope>
    <source>
        <strain evidence="11 12">SS015</strain>
    </source>
</reference>
<dbReference type="OrthoDB" id="9804062at2"/>
<dbReference type="GO" id="GO:0043335">
    <property type="term" value="P:protein unfolding"/>
    <property type="evidence" value="ECO:0007669"/>
    <property type="project" value="UniProtKB-UniRule"/>
</dbReference>
<dbReference type="Gene3D" id="3.40.50.300">
    <property type="entry name" value="P-loop containing nucleotide triphosphate hydrolases"/>
    <property type="match status" value="2"/>
</dbReference>
<evidence type="ECO:0000256" key="3">
    <source>
        <dbReference type="ARBA" id="ARBA00022490"/>
    </source>
</evidence>
<dbReference type="SMART" id="SM01086">
    <property type="entry name" value="ClpB_D2-small"/>
    <property type="match status" value="1"/>
</dbReference>
<dbReference type="PANTHER" id="PTHR48102:SF3">
    <property type="entry name" value="ATP-DEPENDENT PROTEASE ATPASE SUBUNIT HSLU"/>
    <property type="match status" value="1"/>
</dbReference>
<dbReference type="GO" id="GO:0016887">
    <property type="term" value="F:ATP hydrolysis activity"/>
    <property type="evidence" value="ECO:0007669"/>
    <property type="project" value="InterPro"/>
</dbReference>
<evidence type="ECO:0000256" key="7">
    <source>
        <dbReference type="HAMAP-Rule" id="MF_00249"/>
    </source>
</evidence>
<dbReference type="Gene3D" id="1.10.8.60">
    <property type="match status" value="1"/>
</dbReference>
<evidence type="ECO:0000313" key="12">
    <source>
        <dbReference type="Proteomes" id="UP000324159"/>
    </source>
</evidence>
<feature type="binding site" evidence="7">
    <location>
        <position position="18"/>
    </location>
    <ligand>
        <name>ATP</name>
        <dbReference type="ChEBI" id="CHEBI:30616"/>
    </ligand>
</feature>
<feature type="binding site" evidence="7">
    <location>
        <position position="393"/>
    </location>
    <ligand>
        <name>ATP</name>
        <dbReference type="ChEBI" id="CHEBI:30616"/>
    </ligand>
</feature>
<keyword evidence="11" id="KW-0378">Hydrolase</keyword>
<organism evidence="11 12">
    <name type="scientific">Geothermobacter ehrlichii</name>
    <dbReference type="NCBI Taxonomy" id="213224"/>
    <lineage>
        <taxon>Bacteria</taxon>
        <taxon>Pseudomonadati</taxon>
        <taxon>Thermodesulfobacteriota</taxon>
        <taxon>Desulfuromonadia</taxon>
        <taxon>Desulfuromonadales</taxon>
        <taxon>Geothermobacteraceae</taxon>
        <taxon>Geothermobacter</taxon>
    </lineage>
</organism>
<feature type="binding site" evidence="7">
    <location>
        <position position="321"/>
    </location>
    <ligand>
        <name>ATP</name>
        <dbReference type="ChEBI" id="CHEBI:30616"/>
    </ligand>
</feature>
<dbReference type="GO" id="GO:0005524">
    <property type="term" value="F:ATP binding"/>
    <property type="evidence" value="ECO:0007669"/>
    <property type="project" value="UniProtKB-UniRule"/>
</dbReference>
<dbReference type="GO" id="GO:0036402">
    <property type="term" value="F:proteasome-activating activity"/>
    <property type="evidence" value="ECO:0007669"/>
    <property type="project" value="UniProtKB-UniRule"/>
</dbReference>
<accession>A0A5D3WI07</accession>
<dbReference type="NCBIfam" id="TIGR00390">
    <property type="entry name" value="hslU"/>
    <property type="match status" value="1"/>
</dbReference>
<dbReference type="InterPro" id="IPR050052">
    <property type="entry name" value="ATP-dep_Clp_protease_ClpX"/>
</dbReference>
<proteinExistence type="inferred from homology"/>
<dbReference type="NCBIfam" id="NF003544">
    <property type="entry name" value="PRK05201.1"/>
    <property type="match status" value="1"/>
</dbReference>
<comment type="function">
    <text evidence="7">ATPase subunit of a proteasome-like degradation complex; this subunit has chaperone activity. The binding of ATP and its subsequent hydrolysis by HslU are essential for unfolding of protein substrates subsequently hydrolyzed by HslV. HslU recognizes the N-terminal part of its protein substrates and unfolds these before they are guided to HslV for hydrolysis.</text>
</comment>